<feature type="compositionally biased region" description="Basic and acidic residues" evidence="3">
    <location>
        <begin position="20"/>
        <end position="29"/>
    </location>
</feature>
<dbReference type="PANTHER" id="PTHR18870:SF9">
    <property type="entry name" value="PROTEIN TAG-278-RELATED"/>
    <property type="match status" value="1"/>
</dbReference>
<feature type="coiled-coil region" evidence="2">
    <location>
        <begin position="156"/>
        <end position="216"/>
    </location>
</feature>
<feature type="coiled-coil region" evidence="2">
    <location>
        <begin position="334"/>
        <end position="361"/>
    </location>
</feature>
<dbReference type="STRING" id="578462.A0A0L0T398"/>
<evidence type="ECO:0000256" key="1">
    <source>
        <dbReference type="ARBA" id="ARBA00023054"/>
    </source>
</evidence>
<reference evidence="5" key="2">
    <citation type="submission" date="2009-11" db="EMBL/GenBank/DDBJ databases">
        <title>The Genome Sequence of Allomyces macrogynus strain ATCC 38327.</title>
        <authorList>
            <consortium name="The Broad Institute Genome Sequencing Platform"/>
            <person name="Russ C."/>
            <person name="Cuomo C."/>
            <person name="Shea T."/>
            <person name="Young S.K."/>
            <person name="Zeng Q."/>
            <person name="Koehrsen M."/>
            <person name="Haas B."/>
            <person name="Borodovsky M."/>
            <person name="Guigo R."/>
            <person name="Alvarado L."/>
            <person name="Berlin A."/>
            <person name="Borenstein D."/>
            <person name="Chen Z."/>
            <person name="Engels R."/>
            <person name="Freedman E."/>
            <person name="Gellesch M."/>
            <person name="Goldberg J."/>
            <person name="Griggs A."/>
            <person name="Gujja S."/>
            <person name="Heiman D."/>
            <person name="Hepburn T."/>
            <person name="Howarth C."/>
            <person name="Jen D."/>
            <person name="Larson L."/>
            <person name="Lewis B."/>
            <person name="Mehta T."/>
            <person name="Park D."/>
            <person name="Pearson M."/>
            <person name="Roberts A."/>
            <person name="Saif S."/>
            <person name="Shenoy N."/>
            <person name="Sisk P."/>
            <person name="Stolte C."/>
            <person name="Sykes S."/>
            <person name="Walk T."/>
            <person name="White J."/>
            <person name="Yandava C."/>
            <person name="Burger G."/>
            <person name="Gray M.W."/>
            <person name="Holland P.W.H."/>
            <person name="King N."/>
            <person name="Lang F.B.F."/>
            <person name="Roger A.J."/>
            <person name="Ruiz-Trillo I."/>
            <person name="Lander E."/>
            <person name="Nusbaum C."/>
        </authorList>
    </citation>
    <scope>NUCLEOTIDE SEQUENCE [LARGE SCALE GENOMIC DNA]</scope>
    <source>
        <strain evidence="5">ATCC 38327</strain>
    </source>
</reference>
<dbReference type="EMBL" id="GG745360">
    <property type="protein sequence ID" value="KNE69197.1"/>
    <property type="molecule type" value="Genomic_DNA"/>
</dbReference>
<feature type="compositionally biased region" description="Basic and acidic residues" evidence="3">
    <location>
        <begin position="441"/>
        <end position="463"/>
    </location>
</feature>
<accession>A0A0L0T398</accession>
<evidence type="ECO:0000313" key="5">
    <source>
        <dbReference type="Proteomes" id="UP000054350"/>
    </source>
</evidence>
<feature type="region of interest" description="Disordered" evidence="3">
    <location>
        <begin position="1014"/>
        <end position="1071"/>
    </location>
</feature>
<feature type="compositionally biased region" description="Basic and acidic residues" evidence="3">
    <location>
        <begin position="470"/>
        <end position="483"/>
    </location>
</feature>
<feature type="coiled-coil region" evidence="2">
    <location>
        <begin position="243"/>
        <end position="284"/>
    </location>
</feature>
<evidence type="ECO:0000256" key="3">
    <source>
        <dbReference type="SAM" id="MobiDB-lite"/>
    </source>
</evidence>
<keyword evidence="1 2" id="KW-0175">Coiled coil</keyword>
<dbReference type="Proteomes" id="UP000054350">
    <property type="component" value="Unassembled WGS sequence"/>
</dbReference>
<gene>
    <name evidence="4" type="ORF">AMAG_13589</name>
</gene>
<dbReference type="OMA" id="TQKTQQC"/>
<dbReference type="eggNOG" id="ENOG502RUCF">
    <property type="taxonomic scope" value="Eukaryota"/>
</dbReference>
<feature type="region of interest" description="Disordered" evidence="3">
    <location>
        <begin position="1"/>
        <end position="47"/>
    </location>
</feature>
<feature type="coiled-coil region" evidence="2">
    <location>
        <begin position="964"/>
        <end position="998"/>
    </location>
</feature>
<evidence type="ECO:0000256" key="2">
    <source>
        <dbReference type="SAM" id="Coils"/>
    </source>
</evidence>
<feature type="coiled-coil region" evidence="2">
    <location>
        <begin position="390"/>
        <end position="417"/>
    </location>
</feature>
<evidence type="ECO:0000313" key="4">
    <source>
        <dbReference type="EMBL" id="KNE69197.1"/>
    </source>
</evidence>
<dbReference type="AlphaFoldDB" id="A0A0L0T398"/>
<feature type="region of interest" description="Disordered" evidence="3">
    <location>
        <begin position="435"/>
        <end position="483"/>
    </location>
</feature>
<keyword evidence="5" id="KW-1185">Reference proteome</keyword>
<organism evidence="4 5">
    <name type="scientific">Allomyces macrogynus (strain ATCC 38327)</name>
    <name type="common">Allomyces javanicus var. macrogynus</name>
    <dbReference type="NCBI Taxonomy" id="578462"/>
    <lineage>
        <taxon>Eukaryota</taxon>
        <taxon>Fungi</taxon>
        <taxon>Fungi incertae sedis</taxon>
        <taxon>Blastocladiomycota</taxon>
        <taxon>Blastocladiomycetes</taxon>
        <taxon>Blastocladiales</taxon>
        <taxon>Blastocladiaceae</taxon>
        <taxon>Allomyces</taxon>
    </lineage>
</organism>
<proteinExistence type="predicted"/>
<feature type="region of interest" description="Disordered" evidence="3">
    <location>
        <begin position="639"/>
        <end position="659"/>
    </location>
</feature>
<sequence length="1071" mass="121113">MSDLLLGEPMPTAESLSDPDITKNEHRPDNSINGSHAPSPSLRRHPTPPVSVRAVLLQGAKKSKPTIPHAVAAVKSNRGSRTNLRWTTLSTSATGDVTAHQDAEDEQIAALLAEYPIDATPELLFKLSKKVAQLTKVVYQVNLENDHHHAEVADIVESYEAALRHEEETASRLTAELKRRFEDDLQRSAAETQAVRDQLDQEREAARLQLAKAVEDGERRCHNLDMKHQDALSVLVLQHGREVEQLQCQNRILEGRLASKTNELHEARSQIDEHHNELERNRKRTSLTRIRQHHHDELIAARSEIATLQAAVAARVEDSDAAISAIRVVHQTEVTTLRGELDSANVTISQLQAQVQAVQSTATVLTHQFAEAKRTETALRDQLVAADAALGHARDDLAAARHDLESARAQLDAQRHDFSDERKRLMAAHHGELDNLVQSEQGRRREADTAHAKELAEMKDRSDAMASSFKSERTRLERTAQDKDRQIRDVSAKLLGMERTMQLEREQLGMVLYSSRCLIRDLEAELEVAQEECRSLQAQGEQSKESVIEEWSNRLEMHAAEWRRKCTDLEAQVRLWRTKYEDMAAEGDLEASTLRENLAAASAHFDKERQALIHQVERGKANHALAERAQDELRQQLRDVQDARDQDRQEFEKRSAQARREHDVVNARLVAARAEADTLKQQIQQLDLRRQELEGQVDQLCGEGKSMSDRVVELTRVLAIAQEEQATLKNEVQSTRNLGQQEVSVLQERAHKAEADATEARAHLATANTRVMSLLQIDGEHRAKLASADTRFAEQAKKLDQLQAQLKEAQTSAACVQVELDQRTAEVAAARDDARQLEADRARQLAAAKADFEKQLESNDEEHHHMEQELKSRHRKELDSLREQREALEARLEAQELAAVRAEFQQERESIQRNHLFQTNGMLEDFEAAKQFFEKEIQRRGQDLQAAEHRYQHREPRTEDLERIRELETTIIARERQVAQLSAEVAQYRLEIKSREDSLNRMFNTRPNVGVVNPTASLPAGKKTGVAAQQLGSKSRSNPAILPPLGAPSTSPPTRERVIGGRRHLREVDPH</sequence>
<dbReference type="PANTHER" id="PTHR18870">
    <property type="entry name" value="PROTEIN TAG-278-RELATED"/>
    <property type="match status" value="1"/>
</dbReference>
<protein>
    <recommendedName>
        <fullName evidence="6">Protein FAM184A/B N-terminal domain-containing protein</fullName>
    </recommendedName>
</protein>
<name>A0A0L0T398_ALLM3</name>
<reference evidence="4 5" key="1">
    <citation type="submission" date="2009-11" db="EMBL/GenBank/DDBJ databases">
        <title>Annotation of Allomyces macrogynus ATCC 38327.</title>
        <authorList>
            <consortium name="The Broad Institute Genome Sequencing Platform"/>
            <person name="Russ C."/>
            <person name="Cuomo C."/>
            <person name="Burger G."/>
            <person name="Gray M.W."/>
            <person name="Holland P.W.H."/>
            <person name="King N."/>
            <person name="Lang F.B.F."/>
            <person name="Roger A.J."/>
            <person name="Ruiz-Trillo I."/>
            <person name="Young S.K."/>
            <person name="Zeng Q."/>
            <person name="Gargeya S."/>
            <person name="Fitzgerald M."/>
            <person name="Haas B."/>
            <person name="Abouelleil A."/>
            <person name="Alvarado L."/>
            <person name="Arachchi H.M."/>
            <person name="Berlin A."/>
            <person name="Chapman S.B."/>
            <person name="Gearin G."/>
            <person name="Goldberg J."/>
            <person name="Griggs A."/>
            <person name="Gujja S."/>
            <person name="Hansen M."/>
            <person name="Heiman D."/>
            <person name="Howarth C."/>
            <person name="Larimer J."/>
            <person name="Lui A."/>
            <person name="MacDonald P.J.P."/>
            <person name="McCowen C."/>
            <person name="Montmayeur A."/>
            <person name="Murphy C."/>
            <person name="Neiman D."/>
            <person name="Pearson M."/>
            <person name="Priest M."/>
            <person name="Roberts A."/>
            <person name="Saif S."/>
            <person name="Shea T."/>
            <person name="Sisk P."/>
            <person name="Stolte C."/>
            <person name="Sykes S."/>
            <person name="Wortman J."/>
            <person name="Nusbaum C."/>
            <person name="Birren B."/>
        </authorList>
    </citation>
    <scope>NUCLEOTIDE SEQUENCE [LARGE SCALE GENOMIC DNA]</scope>
    <source>
        <strain evidence="4 5">ATCC 38327</strain>
    </source>
</reference>
<evidence type="ECO:0008006" key="6">
    <source>
        <dbReference type="Google" id="ProtNLM"/>
    </source>
</evidence>
<dbReference type="OrthoDB" id="75801at2759"/>
<feature type="region of interest" description="Disordered" evidence="3">
    <location>
        <begin position="855"/>
        <end position="876"/>
    </location>
</feature>
<dbReference type="VEuPathDB" id="FungiDB:AMAG_13589"/>